<feature type="transmembrane region" description="Helical" evidence="5">
    <location>
        <begin position="37"/>
        <end position="59"/>
    </location>
</feature>
<protein>
    <recommendedName>
        <fullName evidence="8">Steroid 5-alpha reductase C-terminal domain-containing protein</fullName>
    </recommendedName>
</protein>
<comment type="caution">
    <text evidence="6">The sequence shown here is derived from an EMBL/GenBank/DDBJ whole genome shotgun (WGS) entry which is preliminary data.</text>
</comment>
<organism evidence="6 7">
    <name type="scientific">Candidatus Glassbacteria bacterium RIFCSPLOWO2_12_FULL_58_11</name>
    <dbReference type="NCBI Taxonomy" id="1817867"/>
    <lineage>
        <taxon>Bacteria</taxon>
        <taxon>Candidatus Glassiibacteriota</taxon>
    </lineage>
</organism>
<feature type="transmembrane region" description="Helical" evidence="5">
    <location>
        <begin position="6"/>
        <end position="25"/>
    </location>
</feature>
<dbReference type="AlphaFoldDB" id="A0A1F5YQL9"/>
<evidence type="ECO:0008006" key="8">
    <source>
        <dbReference type="Google" id="ProtNLM"/>
    </source>
</evidence>
<dbReference type="EMBL" id="MFIX01000184">
    <property type="protein sequence ID" value="OGG02384.1"/>
    <property type="molecule type" value="Genomic_DNA"/>
</dbReference>
<keyword evidence="3 5" id="KW-1133">Transmembrane helix</keyword>
<keyword evidence="4 5" id="KW-0472">Membrane</keyword>
<dbReference type="GO" id="GO:0012505">
    <property type="term" value="C:endomembrane system"/>
    <property type="evidence" value="ECO:0007669"/>
    <property type="project" value="UniProtKB-SubCell"/>
</dbReference>
<gene>
    <name evidence="6" type="ORF">A3F83_12585</name>
</gene>
<dbReference type="Proteomes" id="UP000179129">
    <property type="component" value="Unassembled WGS sequence"/>
</dbReference>
<dbReference type="InterPro" id="IPR007318">
    <property type="entry name" value="Phopholipid_MeTrfase"/>
</dbReference>
<name>A0A1F5YQL9_9BACT</name>
<evidence type="ECO:0000313" key="6">
    <source>
        <dbReference type="EMBL" id="OGG02384.1"/>
    </source>
</evidence>
<evidence type="ECO:0000256" key="2">
    <source>
        <dbReference type="ARBA" id="ARBA00022692"/>
    </source>
</evidence>
<evidence type="ECO:0000256" key="3">
    <source>
        <dbReference type="ARBA" id="ARBA00022989"/>
    </source>
</evidence>
<keyword evidence="2 5" id="KW-0812">Transmembrane</keyword>
<accession>A0A1F5YQL9</accession>
<dbReference type="Pfam" id="PF04191">
    <property type="entry name" value="PEMT"/>
    <property type="match status" value="1"/>
</dbReference>
<comment type="subcellular location">
    <subcellularLocation>
        <location evidence="1">Endomembrane system</location>
        <topology evidence="1">Multi-pass membrane protein</topology>
    </subcellularLocation>
</comment>
<evidence type="ECO:0000313" key="7">
    <source>
        <dbReference type="Proteomes" id="UP000179129"/>
    </source>
</evidence>
<evidence type="ECO:0000256" key="1">
    <source>
        <dbReference type="ARBA" id="ARBA00004127"/>
    </source>
</evidence>
<proteinExistence type="predicted"/>
<evidence type="ECO:0000256" key="4">
    <source>
        <dbReference type="ARBA" id="ARBA00023136"/>
    </source>
</evidence>
<dbReference type="PANTHER" id="PTHR12714:SF9">
    <property type="entry name" value="PROTEIN-S-ISOPRENYLCYSTEINE O-METHYLTRANSFERASE"/>
    <property type="match status" value="1"/>
</dbReference>
<dbReference type="GO" id="GO:0016740">
    <property type="term" value="F:transferase activity"/>
    <property type="evidence" value="ECO:0007669"/>
    <property type="project" value="UniProtKB-ARBA"/>
</dbReference>
<feature type="transmembrane region" description="Helical" evidence="5">
    <location>
        <begin position="139"/>
        <end position="156"/>
    </location>
</feature>
<dbReference type="PANTHER" id="PTHR12714">
    <property type="entry name" value="PROTEIN-S ISOPRENYLCYSTEINE O-METHYLTRANSFERASE"/>
    <property type="match status" value="1"/>
</dbReference>
<feature type="transmembrane region" description="Helical" evidence="5">
    <location>
        <begin position="71"/>
        <end position="97"/>
    </location>
</feature>
<dbReference type="Gene3D" id="1.20.120.1630">
    <property type="match status" value="1"/>
</dbReference>
<sequence length="187" mass="20658">MAGTFVYGAGLAVLGLLAGLIGRRLRSEYRSILRPSLQTVVLVWALYGVHFSLVVCATLESAWRFSLNQPFAVACGSILILAGLAIYLSAVAAFGSLKRMSGMDTSRLVRAGIYRWSRNPQVVGWTLTLLGLGLARRSGMVLLLAALFWLGFRLYLPLEEELLGRLFGEAYSTYRHNTHRYFEPPGD</sequence>
<reference evidence="6 7" key="1">
    <citation type="journal article" date="2016" name="Nat. Commun.">
        <title>Thousands of microbial genomes shed light on interconnected biogeochemical processes in an aquifer system.</title>
        <authorList>
            <person name="Anantharaman K."/>
            <person name="Brown C.T."/>
            <person name="Hug L.A."/>
            <person name="Sharon I."/>
            <person name="Castelle C.J."/>
            <person name="Probst A.J."/>
            <person name="Thomas B.C."/>
            <person name="Singh A."/>
            <person name="Wilkins M.J."/>
            <person name="Karaoz U."/>
            <person name="Brodie E.L."/>
            <person name="Williams K.H."/>
            <person name="Hubbard S.S."/>
            <person name="Banfield J.F."/>
        </authorList>
    </citation>
    <scope>NUCLEOTIDE SEQUENCE [LARGE SCALE GENOMIC DNA]</scope>
</reference>
<evidence type="ECO:0000256" key="5">
    <source>
        <dbReference type="SAM" id="Phobius"/>
    </source>
</evidence>
<dbReference type="STRING" id="1817867.A3F83_12585"/>